<dbReference type="Pfam" id="PF01202">
    <property type="entry name" value="SKI"/>
    <property type="match status" value="1"/>
</dbReference>
<organism evidence="8 9">
    <name type="scientific">Negadavirga shengliensis</name>
    <dbReference type="NCBI Taxonomy" id="1389218"/>
    <lineage>
        <taxon>Bacteria</taxon>
        <taxon>Pseudomonadati</taxon>
        <taxon>Bacteroidota</taxon>
        <taxon>Cytophagia</taxon>
        <taxon>Cytophagales</taxon>
        <taxon>Cyclobacteriaceae</taxon>
        <taxon>Negadavirga</taxon>
    </lineage>
</organism>
<evidence type="ECO:0000313" key="8">
    <source>
        <dbReference type="EMBL" id="MFC4873699.1"/>
    </source>
</evidence>
<name>A0ABV9T5K3_9BACT</name>
<comment type="pathway">
    <text evidence="7">Metabolic intermediate biosynthesis; chorismate biosynthesis; chorismate from D-erythrose 4-phosphate and phosphoenolpyruvate: step 5/7.</text>
</comment>
<keyword evidence="9" id="KW-1185">Reference proteome</keyword>
<evidence type="ECO:0000256" key="7">
    <source>
        <dbReference type="HAMAP-Rule" id="MF_00109"/>
    </source>
</evidence>
<evidence type="ECO:0000256" key="4">
    <source>
        <dbReference type="ARBA" id="ARBA00022777"/>
    </source>
</evidence>
<dbReference type="EC" id="2.7.1.71" evidence="7"/>
<comment type="subcellular location">
    <subcellularLocation>
        <location evidence="7">Cytoplasm</location>
    </subcellularLocation>
</comment>
<evidence type="ECO:0000256" key="6">
    <source>
        <dbReference type="ARBA" id="ARBA00023141"/>
    </source>
</evidence>
<dbReference type="GO" id="GO:0016301">
    <property type="term" value="F:kinase activity"/>
    <property type="evidence" value="ECO:0007669"/>
    <property type="project" value="UniProtKB-KW"/>
</dbReference>
<comment type="cofactor">
    <cofactor evidence="7">
        <name>Mg(2+)</name>
        <dbReference type="ChEBI" id="CHEBI:18420"/>
    </cofactor>
    <text evidence="7">Binds 1 Mg(2+) ion per subunit.</text>
</comment>
<sequence>MNPNKIVLVGMPGSGKSTLGVELAKQLGFSFYDLDTLIEQREKSGISDIFSAKGEGYFRKLESAVLKGVLLRDESFILATGGGAPCFNENMALINEHGLSVYLDVPLNQILNRLTSNQIEIRPLFAGLETGEIILKLKNMYFERQKYYEKAIIKLRGEDISTELLISEWMRILKIKS</sequence>
<feature type="binding site" evidence="7">
    <location>
        <begin position="13"/>
        <end position="18"/>
    </location>
    <ligand>
        <name>ATP</name>
        <dbReference type="ChEBI" id="CHEBI:30616"/>
    </ligand>
</feature>
<comment type="function">
    <text evidence="7">Catalyzes the specific phosphorylation of the 3-hydroxyl group of shikimic acid using ATP as a cosubstrate.</text>
</comment>
<gene>
    <name evidence="7" type="primary">aroK</name>
    <name evidence="8" type="ORF">ACFPFU_18500</name>
</gene>
<protein>
    <recommendedName>
        <fullName evidence="7">Shikimate kinase</fullName>
        <shortName evidence="7">SK</shortName>
        <ecNumber evidence="7">2.7.1.71</ecNumber>
    </recommendedName>
</protein>
<dbReference type="RefSeq" id="WP_377066814.1">
    <property type="nucleotide sequence ID" value="NZ_JBHSJJ010000012.1"/>
</dbReference>
<keyword evidence="7" id="KW-0479">Metal-binding</keyword>
<keyword evidence="1 7" id="KW-0028">Amino-acid biosynthesis</keyword>
<comment type="caution">
    <text evidence="7">Lacks conserved residue(s) required for the propagation of feature annotation.</text>
</comment>
<evidence type="ECO:0000256" key="5">
    <source>
        <dbReference type="ARBA" id="ARBA00022840"/>
    </source>
</evidence>
<dbReference type="PRINTS" id="PR01100">
    <property type="entry name" value="SHIKIMTKNASE"/>
</dbReference>
<evidence type="ECO:0000256" key="1">
    <source>
        <dbReference type="ARBA" id="ARBA00022605"/>
    </source>
</evidence>
<dbReference type="InterPro" id="IPR031322">
    <property type="entry name" value="Shikimate/glucono_kinase"/>
</dbReference>
<dbReference type="CDD" id="cd00464">
    <property type="entry name" value="SK"/>
    <property type="match status" value="1"/>
</dbReference>
<keyword evidence="2 7" id="KW-0808">Transferase</keyword>
<evidence type="ECO:0000256" key="3">
    <source>
        <dbReference type="ARBA" id="ARBA00022741"/>
    </source>
</evidence>
<comment type="subunit">
    <text evidence="7">Monomer.</text>
</comment>
<evidence type="ECO:0000313" key="9">
    <source>
        <dbReference type="Proteomes" id="UP001595818"/>
    </source>
</evidence>
<dbReference type="InterPro" id="IPR027417">
    <property type="entry name" value="P-loop_NTPase"/>
</dbReference>
<evidence type="ECO:0000256" key="2">
    <source>
        <dbReference type="ARBA" id="ARBA00022679"/>
    </source>
</evidence>
<comment type="catalytic activity">
    <reaction evidence="7">
        <text>shikimate + ATP = 3-phosphoshikimate + ADP + H(+)</text>
        <dbReference type="Rhea" id="RHEA:13121"/>
        <dbReference type="ChEBI" id="CHEBI:15378"/>
        <dbReference type="ChEBI" id="CHEBI:30616"/>
        <dbReference type="ChEBI" id="CHEBI:36208"/>
        <dbReference type="ChEBI" id="CHEBI:145989"/>
        <dbReference type="ChEBI" id="CHEBI:456216"/>
        <dbReference type="EC" id="2.7.1.71"/>
    </reaction>
</comment>
<dbReference type="PANTHER" id="PTHR21087">
    <property type="entry name" value="SHIKIMATE KINASE"/>
    <property type="match status" value="1"/>
</dbReference>
<keyword evidence="3 7" id="KW-0547">Nucleotide-binding</keyword>
<dbReference type="EMBL" id="JBHSJJ010000012">
    <property type="protein sequence ID" value="MFC4873699.1"/>
    <property type="molecule type" value="Genomic_DNA"/>
</dbReference>
<feature type="binding site" evidence="7">
    <location>
        <position position="59"/>
    </location>
    <ligand>
        <name>substrate</name>
    </ligand>
</feature>
<keyword evidence="7" id="KW-0460">Magnesium</keyword>
<dbReference type="SUPFAM" id="SSF52540">
    <property type="entry name" value="P-loop containing nucleoside triphosphate hydrolases"/>
    <property type="match status" value="1"/>
</dbReference>
<keyword evidence="6 7" id="KW-0057">Aromatic amino acid biosynthesis</keyword>
<feature type="binding site" evidence="7">
    <location>
        <position position="144"/>
    </location>
    <ligand>
        <name>substrate</name>
    </ligand>
</feature>
<comment type="caution">
    <text evidence="8">The sequence shown here is derived from an EMBL/GenBank/DDBJ whole genome shotgun (WGS) entry which is preliminary data.</text>
</comment>
<dbReference type="InterPro" id="IPR000623">
    <property type="entry name" value="Shikimate_kinase/TSH1"/>
</dbReference>
<comment type="similarity">
    <text evidence="7">Belongs to the shikimate kinase family.</text>
</comment>
<keyword evidence="7" id="KW-0963">Cytoplasm</keyword>
<feature type="binding site" evidence="7">
    <location>
        <position position="122"/>
    </location>
    <ligand>
        <name>ATP</name>
        <dbReference type="ChEBI" id="CHEBI:30616"/>
    </ligand>
</feature>
<feature type="binding site" evidence="7">
    <location>
        <position position="35"/>
    </location>
    <ligand>
        <name>substrate</name>
    </ligand>
</feature>
<dbReference type="PANTHER" id="PTHR21087:SF16">
    <property type="entry name" value="SHIKIMATE KINASE 1, CHLOROPLASTIC"/>
    <property type="match status" value="1"/>
</dbReference>
<proteinExistence type="inferred from homology"/>
<dbReference type="Proteomes" id="UP001595818">
    <property type="component" value="Unassembled WGS sequence"/>
</dbReference>
<keyword evidence="4 7" id="KW-0418">Kinase</keyword>
<keyword evidence="5 7" id="KW-0067">ATP-binding</keyword>
<dbReference type="Gene3D" id="3.40.50.300">
    <property type="entry name" value="P-loop containing nucleotide triphosphate hydrolases"/>
    <property type="match status" value="1"/>
</dbReference>
<feature type="binding site" evidence="7">
    <location>
        <position position="82"/>
    </location>
    <ligand>
        <name>substrate</name>
    </ligand>
</feature>
<dbReference type="HAMAP" id="MF_00109">
    <property type="entry name" value="Shikimate_kinase"/>
    <property type="match status" value="1"/>
</dbReference>
<feature type="binding site" evidence="7">
    <location>
        <position position="17"/>
    </location>
    <ligand>
        <name>Mg(2+)</name>
        <dbReference type="ChEBI" id="CHEBI:18420"/>
    </ligand>
</feature>
<reference evidence="9" key="1">
    <citation type="journal article" date="2019" name="Int. J. Syst. Evol. Microbiol.">
        <title>The Global Catalogue of Microorganisms (GCM) 10K type strain sequencing project: providing services to taxonomists for standard genome sequencing and annotation.</title>
        <authorList>
            <consortium name="The Broad Institute Genomics Platform"/>
            <consortium name="The Broad Institute Genome Sequencing Center for Infectious Disease"/>
            <person name="Wu L."/>
            <person name="Ma J."/>
        </authorList>
    </citation>
    <scope>NUCLEOTIDE SEQUENCE [LARGE SCALE GENOMIC DNA]</scope>
    <source>
        <strain evidence="9">CGMCC 4.7466</strain>
    </source>
</reference>
<accession>A0ABV9T5K3</accession>